<dbReference type="CDD" id="cd12797">
    <property type="entry name" value="M23_peptidase"/>
    <property type="match status" value="1"/>
</dbReference>
<evidence type="ECO:0000313" key="3">
    <source>
        <dbReference type="EMBL" id="MDO0822027.1"/>
    </source>
</evidence>
<keyword evidence="4" id="KW-1185">Reference proteome</keyword>
<organism evidence="3 4">
    <name type="scientific">Desulfosporosinus nitroreducens</name>
    <dbReference type="NCBI Taxonomy" id="2018668"/>
    <lineage>
        <taxon>Bacteria</taxon>
        <taxon>Bacillati</taxon>
        <taxon>Bacillota</taxon>
        <taxon>Clostridia</taxon>
        <taxon>Eubacteriales</taxon>
        <taxon>Desulfitobacteriaceae</taxon>
        <taxon>Desulfosporosinus</taxon>
    </lineage>
</organism>
<dbReference type="PANTHER" id="PTHR21666">
    <property type="entry name" value="PEPTIDASE-RELATED"/>
    <property type="match status" value="1"/>
</dbReference>
<dbReference type="RefSeq" id="WP_301998285.1">
    <property type="nucleotide sequence ID" value="NZ_JAMJEV010000003.1"/>
</dbReference>
<dbReference type="InterPro" id="IPR016047">
    <property type="entry name" value="M23ase_b-sheet_dom"/>
</dbReference>
<proteinExistence type="predicted"/>
<dbReference type="Gene3D" id="2.70.70.10">
    <property type="entry name" value="Glucose Permease (Domain IIA)"/>
    <property type="match status" value="1"/>
</dbReference>
<dbReference type="Proteomes" id="UP001176021">
    <property type="component" value="Unassembled WGS sequence"/>
</dbReference>
<sequence length="235" mass="25680">MKRWHIAKDWVLVWGFAFILAGLILYIGYLSSGAEISLEKPQKLTNESARAVSVSPAIRTDNNGANGVSVTESEQMMTNSLNQDPELQEEIKLVLGEKNSVNESIGIKDFPSPVNGKPIRNVGNYYSEAFGNYVYHAGLDYALSEGTMIRATHGGTVIEAGPDPIQGQKVTLDCGEGWLITYGGLDNLRVQEGEFIETQGALGQVGLFPGSEGESDQPQLHYELWHNGQVQRLVP</sequence>
<comment type="caution">
    <text evidence="3">The sequence shown here is derived from an EMBL/GenBank/DDBJ whole genome shotgun (WGS) entry which is preliminary data.</text>
</comment>
<protein>
    <submittedName>
        <fullName evidence="3">M23 family metallopeptidase</fullName>
    </submittedName>
</protein>
<keyword evidence="1" id="KW-0812">Transmembrane</keyword>
<dbReference type="EMBL" id="JAMJEV010000003">
    <property type="protein sequence ID" value="MDO0822027.1"/>
    <property type="molecule type" value="Genomic_DNA"/>
</dbReference>
<dbReference type="Pfam" id="PF01551">
    <property type="entry name" value="Peptidase_M23"/>
    <property type="match status" value="1"/>
</dbReference>
<reference evidence="3" key="1">
    <citation type="submission" date="2022-05" db="EMBL/GenBank/DDBJ databases">
        <title>Expanded diversity of anoxic marine methylotrophy in a Black Sea sulfate reducing microorganism.</title>
        <authorList>
            <person name="Fischer P.Q."/>
            <person name="Stams A.J.M."/>
            <person name="Villanueva L."/>
            <person name="Sousa D.Z."/>
        </authorList>
    </citation>
    <scope>NUCLEOTIDE SEQUENCE</scope>
    <source>
        <strain evidence="3">P130</strain>
    </source>
</reference>
<dbReference type="PANTHER" id="PTHR21666:SF270">
    <property type="entry name" value="MUREIN HYDROLASE ACTIVATOR ENVC"/>
    <property type="match status" value="1"/>
</dbReference>
<name>A0ABT8QL23_9FIRM</name>
<evidence type="ECO:0000259" key="2">
    <source>
        <dbReference type="Pfam" id="PF01551"/>
    </source>
</evidence>
<feature type="transmembrane region" description="Helical" evidence="1">
    <location>
        <begin position="12"/>
        <end position="31"/>
    </location>
</feature>
<evidence type="ECO:0000256" key="1">
    <source>
        <dbReference type="SAM" id="Phobius"/>
    </source>
</evidence>
<feature type="domain" description="M23ase beta-sheet core" evidence="2">
    <location>
        <begin position="135"/>
        <end position="230"/>
    </location>
</feature>
<dbReference type="InterPro" id="IPR050570">
    <property type="entry name" value="Cell_wall_metabolism_enzyme"/>
</dbReference>
<dbReference type="SUPFAM" id="SSF51261">
    <property type="entry name" value="Duplicated hybrid motif"/>
    <property type="match status" value="1"/>
</dbReference>
<dbReference type="InterPro" id="IPR011055">
    <property type="entry name" value="Dup_hybrid_motif"/>
</dbReference>
<evidence type="ECO:0000313" key="4">
    <source>
        <dbReference type="Proteomes" id="UP001176021"/>
    </source>
</evidence>
<keyword evidence="1" id="KW-0472">Membrane</keyword>
<keyword evidence="1" id="KW-1133">Transmembrane helix</keyword>
<accession>A0ABT8QL23</accession>
<gene>
    <name evidence="3" type="ORF">M8H41_04020</name>
</gene>